<dbReference type="OrthoDB" id="7846328at2"/>
<protein>
    <submittedName>
        <fullName evidence="5">GntR family transcriptional regulator</fullName>
    </submittedName>
</protein>
<dbReference type="InterPro" id="IPR000524">
    <property type="entry name" value="Tscrpt_reg_HTH_GntR"/>
</dbReference>
<feature type="domain" description="HTH gntR-type" evidence="4">
    <location>
        <begin position="25"/>
        <end position="92"/>
    </location>
</feature>
<dbReference type="SUPFAM" id="SSF46785">
    <property type="entry name" value="Winged helix' DNA-binding domain"/>
    <property type="match status" value="1"/>
</dbReference>
<dbReference type="SMART" id="SM00895">
    <property type="entry name" value="FCD"/>
    <property type="match status" value="1"/>
</dbReference>
<dbReference type="GO" id="GO:0003677">
    <property type="term" value="F:DNA binding"/>
    <property type="evidence" value="ECO:0007669"/>
    <property type="project" value="UniProtKB-KW"/>
</dbReference>
<keyword evidence="2" id="KW-0238">DNA-binding</keyword>
<evidence type="ECO:0000256" key="3">
    <source>
        <dbReference type="ARBA" id="ARBA00023163"/>
    </source>
</evidence>
<dbReference type="AlphaFoldDB" id="A0A432V315"/>
<name>A0A432V315_9HYPH</name>
<dbReference type="InterPro" id="IPR036388">
    <property type="entry name" value="WH-like_DNA-bd_sf"/>
</dbReference>
<dbReference type="SUPFAM" id="SSF48008">
    <property type="entry name" value="GntR ligand-binding domain-like"/>
    <property type="match status" value="1"/>
</dbReference>
<evidence type="ECO:0000313" key="6">
    <source>
        <dbReference type="Proteomes" id="UP000281647"/>
    </source>
</evidence>
<dbReference type="InterPro" id="IPR036390">
    <property type="entry name" value="WH_DNA-bd_sf"/>
</dbReference>
<evidence type="ECO:0000259" key="4">
    <source>
        <dbReference type="PROSITE" id="PS50949"/>
    </source>
</evidence>
<organism evidence="5 6">
    <name type="scientific">Borborobacter arsenicus</name>
    <dbReference type="NCBI Taxonomy" id="1851146"/>
    <lineage>
        <taxon>Bacteria</taxon>
        <taxon>Pseudomonadati</taxon>
        <taxon>Pseudomonadota</taxon>
        <taxon>Alphaproteobacteria</taxon>
        <taxon>Hyphomicrobiales</taxon>
        <taxon>Phyllobacteriaceae</taxon>
        <taxon>Borborobacter</taxon>
    </lineage>
</organism>
<dbReference type="PANTHER" id="PTHR43537">
    <property type="entry name" value="TRANSCRIPTIONAL REGULATOR, GNTR FAMILY"/>
    <property type="match status" value="1"/>
</dbReference>
<dbReference type="GO" id="GO:0003700">
    <property type="term" value="F:DNA-binding transcription factor activity"/>
    <property type="evidence" value="ECO:0007669"/>
    <property type="project" value="InterPro"/>
</dbReference>
<dbReference type="Proteomes" id="UP000281647">
    <property type="component" value="Unassembled WGS sequence"/>
</dbReference>
<dbReference type="Gene3D" id="1.20.120.530">
    <property type="entry name" value="GntR ligand-binding domain-like"/>
    <property type="match status" value="1"/>
</dbReference>
<keyword evidence="1" id="KW-0805">Transcription regulation</keyword>
<dbReference type="SMART" id="SM00345">
    <property type="entry name" value="HTH_GNTR"/>
    <property type="match status" value="1"/>
</dbReference>
<dbReference type="Pfam" id="PF07729">
    <property type="entry name" value="FCD"/>
    <property type="match status" value="1"/>
</dbReference>
<accession>A0A432V315</accession>
<evidence type="ECO:0000256" key="1">
    <source>
        <dbReference type="ARBA" id="ARBA00023015"/>
    </source>
</evidence>
<dbReference type="PROSITE" id="PS50949">
    <property type="entry name" value="HTH_GNTR"/>
    <property type="match status" value="1"/>
</dbReference>
<dbReference type="RefSeq" id="WP_128627653.1">
    <property type="nucleotide sequence ID" value="NZ_RKST01000017.1"/>
</dbReference>
<evidence type="ECO:0000256" key="2">
    <source>
        <dbReference type="ARBA" id="ARBA00023125"/>
    </source>
</evidence>
<keyword evidence="3" id="KW-0804">Transcription</keyword>
<gene>
    <name evidence="5" type="ORF">EET67_16550</name>
</gene>
<comment type="caution">
    <text evidence="5">The sequence shown here is derived from an EMBL/GenBank/DDBJ whole genome shotgun (WGS) entry which is preliminary data.</text>
</comment>
<dbReference type="CDD" id="cd07377">
    <property type="entry name" value="WHTH_GntR"/>
    <property type="match status" value="1"/>
</dbReference>
<dbReference type="EMBL" id="RKST01000017">
    <property type="protein sequence ID" value="RUM96599.1"/>
    <property type="molecule type" value="Genomic_DNA"/>
</dbReference>
<dbReference type="InterPro" id="IPR011711">
    <property type="entry name" value="GntR_C"/>
</dbReference>
<reference evidence="5 6" key="1">
    <citation type="submission" date="2018-11" db="EMBL/GenBank/DDBJ databases">
        <title>Pseudaminobacter arsenicus sp. nov., an arsenic-resistant bacterium isolated from arsenic-rich aquifers.</title>
        <authorList>
            <person name="Mu Y."/>
        </authorList>
    </citation>
    <scope>NUCLEOTIDE SEQUENCE [LARGE SCALE GENOMIC DNA]</scope>
    <source>
        <strain evidence="5 6">CB3</strain>
    </source>
</reference>
<dbReference type="InterPro" id="IPR008920">
    <property type="entry name" value="TF_FadR/GntR_C"/>
</dbReference>
<evidence type="ECO:0000313" key="5">
    <source>
        <dbReference type="EMBL" id="RUM96599.1"/>
    </source>
</evidence>
<proteinExistence type="predicted"/>
<dbReference type="PRINTS" id="PR00035">
    <property type="entry name" value="HTHGNTR"/>
</dbReference>
<dbReference type="Gene3D" id="1.10.10.10">
    <property type="entry name" value="Winged helix-like DNA-binding domain superfamily/Winged helix DNA-binding domain"/>
    <property type="match status" value="1"/>
</dbReference>
<sequence>MAQPVRTENRMELSAEEQQLVTAPISRKDAVLKLLRNAIIDGRLPAGQRLDQNELAARLGVSRMPVREALKQLEVEKLVVVFPYRGVEVASLDPATIVEMFEIRVALERLAVGRAVECLSAADLKAMRQTLELMDGHLDDAAATAPWMELNHRFHATINSAGGWPHLVETIDQYRGNVERYVRFYLSAGGRARSQEEHWELLAACEKGDVAGAQAVIEKHLRNTATALIDAIRLSEGPAGRHTEIGR</sequence>
<dbReference type="Pfam" id="PF00392">
    <property type="entry name" value="GntR"/>
    <property type="match status" value="1"/>
</dbReference>
<dbReference type="PANTHER" id="PTHR43537:SF24">
    <property type="entry name" value="GLUCONATE OPERON TRANSCRIPTIONAL REPRESSOR"/>
    <property type="match status" value="1"/>
</dbReference>
<keyword evidence="6" id="KW-1185">Reference proteome</keyword>